<dbReference type="AlphaFoldDB" id="A0A1I8FPL4"/>
<reference evidence="2" key="1">
    <citation type="submission" date="2016-11" db="UniProtKB">
        <authorList>
            <consortium name="WormBaseParasite"/>
        </authorList>
    </citation>
    <scope>IDENTIFICATION</scope>
</reference>
<sequence>MLRNLTRDLLESGRLQLAQKLTFYDKMRVYYQNLSPELAIAMGRSMKEFLLHCMTVRGSYRSNYYSRRVSDVYLIVDLGLPPDAAQLDQAFVMDIFDQAFGPQTVRGHGDRQSAFDLEWRRNITKAKMVEIAFDTIQWSEATELPNDRCHPGHQPYIYDLGRNYSYSYRPASTQEASNRHVINRCGCVLAHLPRPVARPTLQTTFTVAILIRTKLKASSDASTALARSRCQSRASGGVRHHVSEALQSLHLSAAVVGDALASNQLPAALDDGPVAELGETTCEQGAASIVSTKGEKLTVTLEALMSRIGGLVLALSGLTMAFLIELGRISLPV</sequence>
<keyword evidence="1" id="KW-1185">Reference proteome</keyword>
<organism evidence="1 2">
    <name type="scientific">Macrostomum lignano</name>
    <dbReference type="NCBI Taxonomy" id="282301"/>
    <lineage>
        <taxon>Eukaryota</taxon>
        <taxon>Metazoa</taxon>
        <taxon>Spiralia</taxon>
        <taxon>Lophotrochozoa</taxon>
        <taxon>Platyhelminthes</taxon>
        <taxon>Rhabditophora</taxon>
        <taxon>Macrostomorpha</taxon>
        <taxon>Macrostomida</taxon>
        <taxon>Macrostomidae</taxon>
        <taxon>Macrostomum</taxon>
    </lineage>
</organism>
<proteinExistence type="predicted"/>
<evidence type="ECO:0000313" key="2">
    <source>
        <dbReference type="WBParaSite" id="maker-unitig_43255-snap-gene-0.2-mRNA-1"/>
    </source>
</evidence>
<dbReference type="Proteomes" id="UP000095280">
    <property type="component" value="Unplaced"/>
</dbReference>
<name>A0A1I8FPL4_9PLAT</name>
<protein>
    <submittedName>
        <fullName evidence="2">Nucleotidyltransferase</fullName>
    </submittedName>
</protein>
<dbReference type="WBParaSite" id="maker-unitig_43255-snap-gene-0.2-mRNA-1">
    <property type="protein sequence ID" value="maker-unitig_43255-snap-gene-0.2-mRNA-1"/>
    <property type="gene ID" value="maker-unitig_43255-snap-gene-0.2"/>
</dbReference>
<evidence type="ECO:0000313" key="1">
    <source>
        <dbReference type="Proteomes" id="UP000095280"/>
    </source>
</evidence>
<accession>A0A1I8FPL4</accession>